<evidence type="ECO:0000313" key="2">
    <source>
        <dbReference type="EMBL" id="CAH2301222.1"/>
    </source>
</evidence>
<evidence type="ECO:0000256" key="1">
    <source>
        <dbReference type="SAM" id="MobiDB-lite"/>
    </source>
</evidence>
<accession>A0AAD1SJ41</accession>
<protein>
    <submittedName>
        <fullName evidence="2">Uncharacterized protein</fullName>
    </submittedName>
</protein>
<proteinExistence type="predicted"/>
<name>A0AAD1SJ41_PELCU</name>
<evidence type="ECO:0000313" key="3">
    <source>
        <dbReference type="Proteomes" id="UP001295444"/>
    </source>
</evidence>
<keyword evidence="3" id="KW-1185">Reference proteome</keyword>
<dbReference type="AlphaFoldDB" id="A0AAD1SJ41"/>
<reference evidence="2" key="1">
    <citation type="submission" date="2022-03" db="EMBL/GenBank/DDBJ databases">
        <authorList>
            <person name="Alioto T."/>
            <person name="Alioto T."/>
            <person name="Gomez Garrido J."/>
        </authorList>
    </citation>
    <scope>NUCLEOTIDE SEQUENCE</scope>
</reference>
<dbReference type="EMBL" id="OW240917">
    <property type="protein sequence ID" value="CAH2301222.1"/>
    <property type="molecule type" value="Genomic_DNA"/>
</dbReference>
<gene>
    <name evidence="2" type="ORF">PECUL_23A000940</name>
</gene>
<organism evidence="2 3">
    <name type="scientific">Pelobates cultripes</name>
    <name type="common">Western spadefoot toad</name>
    <dbReference type="NCBI Taxonomy" id="61616"/>
    <lineage>
        <taxon>Eukaryota</taxon>
        <taxon>Metazoa</taxon>
        <taxon>Chordata</taxon>
        <taxon>Craniata</taxon>
        <taxon>Vertebrata</taxon>
        <taxon>Euteleostomi</taxon>
        <taxon>Amphibia</taxon>
        <taxon>Batrachia</taxon>
        <taxon>Anura</taxon>
        <taxon>Pelobatoidea</taxon>
        <taxon>Pelobatidae</taxon>
        <taxon>Pelobates</taxon>
    </lineage>
</organism>
<dbReference type="Proteomes" id="UP001295444">
    <property type="component" value="Chromosome 06"/>
</dbReference>
<sequence length="139" mass="16224">MQEAQIRYRWQFPFALTAWRDDTEATIRSPQDVQAFQEALGLPQMPIADWTNCPINERFTGRPTRRHIQQGPNAEFTSLQERRSTTGRNKVMDNYTSHPTGPGHSYNINVHPYTTRERELPARRNQHCLRTPTGNRYVA</sequence>
<feature type="region of interest" description="Disordered" evidence="1">
    <location>
        <begin position="74"/>
        <end position="106"/>
    </location>
</feature>